<keyword evidence="4 11" id="KW-0507">mRNA processing</keyword>
<dbReference type="STRING" id="1805483.A0A177ECK2"/>
<dbReference type="Gene3D" id="1.10.1410.10">
    <property type="match status" value="1"/>
</dbReference>
<evidence type="ECO:0000259" key="15">
    <source>
        <dbReference type="Pfam" id="PF04926"/>
    </source>
</evidence>
<proteinExistence type="inferred from homology"/>
<dbReference type="FunFam" id="1.10.1410.10:FF:000001">
    <property type="entry name" value="Putative poly(A) polymerase gamma"/>
    <property type="match status" value="1"/>
</dbReference>
<dbReference type="FunFam" id="3.30.460.10:FF:000002">
    <property type="entry name" value="Poly(A) polymerase alpha, putative"/>
    <property type="match status" value="1"/>
</dbReference>
<evidence type="ECO:0000256" key="7">
    <source>
        <dbReference type="ARBA" id="ARBA00022741"/>
    </source>
</evidence>
<dbReference type="InterPro" id="IPR011068">
    <property type="entry name" value="NuclTrfase_I-like_C"/>
</dbReference>
<comment type="function">
    <text evidence="11">Polymerase that creates the 3'-poly(A) tail of mRNA's.</text>
</comment>
<dbReference type="OrthoDB" id="412748at2759"/>
<evidence type="ECO:0000256" key="4">
    <source>
        <dbReference type="ARBA" id="ARBA00022664"/>
    </source>
</evidence>
<evidence type="ECO:0000259" key="16">
    <source>
        <dbReference type="Pfam" id="PF04928"/>
    </source>
</evidence>
<comment type="subcellular location">
    <subcellularLocation>
        <location evidence="2 11">Nucleus</location>
    </subcellularLocation>
</comment>
<dbReference type="RefSeq" id="XP_067544315.1">
    <property type="nucleotide sequence ID" value="XM_067688218.1"/>
</dbReference>
<comment type="caution">
    <text evidence="18">The sequence shown here is derived from an EMBL/GenBank/DDBJ whole genome shotgun (WGS) entry which is preliminary data.</text>
</comment>
<dbReference type="AlphaFoldDB" id="A0A177ECK2"/>
<evidence type="ECO:0000256" key="14">
    <source>
        <dbReference type="SAM" id="MobiDB-lite"/>
    </source>
</evidence>
<evidence type="ECO:0000256" key="1">
    <source>
        <dbReference type="ARBA" id="ARBA00001936"/>
    </source>
</evidence>
<feature type="domain" description="Poly(A) polymerase RNA-binding" evidence="15">
    <location>
        <begin position="337"/>
        <end position="401"/>
    </location>
</feature>
<accession>A0A177ECK2</accession>
<feature type="binding site" evidence="13">
    <location>
        <position position="80"/>
    </location>
    <ligand>
        <name>Mg(2+)</name>
        <dbReference type="ChEBI" id="CHEBI:18420"/>
        <label>1</label>
        <note>catalytic</note>
    </ligand>
</feature>
<keyword evidence="5 11" id="KW-0808">Transferase</keyword>
<keyword evidence="9 13" id="KW-0460">Magnesium</keyword>
<feature type="binding site" evidence="12">
    <location>
        <position position="204"/>
    </location>
    <ligand>
        <name>ATP</name>
        <dbReference type="ChEBI" id="CHEBI:30616"/>
    </ligand>
</feature>
<organism evidence="18 19">
    <name type="scientific">Nematocida displodere</name>
    <dbReference type="NCBI Taxonomy" id="1805483"/>
    <lineage>
        <taxon>Eukaryota</taxon>
        <taxon>Fungi</taxon>
        <taxon>Fungi incertae sedis</taxon>
        <taxon>Microsporidia</taxon>
        <taxon>Nematocida</taxon>
    </lineage>
</organism>
<comment type="cofactor">
    <cofactor evidence="13">
        <name>Mg(2+)</name>
        <dbReference type="ChEBI" id="CHEBI:18420"/>
    </cofactor>
    <text evidence="13">Binds 2 magnesium ions. Also active with manganese.</text>
</comment>
<feature type="binding site" evidence="12">
    <location>
        <position position="134"/>
    </location>
    <ligand>
        <name>ATP</name>
        <dbReference type="ChEBI" id="CHEBI:30616"/>
    </ligand>
</feature>
<keyword evidence="7 11" id="KW-0547">Nucleotide-binding</keyword>
<evidence type="ECO:0000256" key="12">
    <source>
        <dbReference type="PIRSR" id="PIRSR018425-1"/>
    </source>
</evidence>
<dbReference type="GO" id="GO:1990817">
    <property type="term" value="F:poly(A) RNA polymerase activity"/>
    <property type="evidence" value="ECO:0007669"/>
    <property type="project" value="UniProtKB-UniRule"/>
</dbReference>
<evidence type="ECO:0000256" key="3">
    <source>
        <dbReference type="ARBA" id="ARBA00010912"/>
    </source>
</evidence>
<protein>
    <recommendedName>
        <fullName evidence="11">Poly(A) polymerase</fullName>
        <ecNumber evidence="11">2.7.7.19</ecNumber>
    </recommendedName>
</protein>
<evidence type="ECO:0000256" key="10">
    <source>
        <dbReference type="ARBA" id="ARBA00023242"/>
    </source>
</evidence>
<evidence type="ECO:0000256" key="2">
    <source>
        <dbReference type="ARBA" id="ARBA00004123"/>
    </source>
</evidence>
<evidence type="ECO:0000256" key="11">
    <source>
        <dbReference type="PIRNR" id="PIRNR018425"/>
    </source>
</evidence>
<keyword evidence="8 11" id="KW-0067">ATP-binding</keyword>
<feature type="binding site" evidence="13">
    <location>
        <position position="80"/>
    </location>
    <ligand>
        <name>Mg(2+)</name>
        <dbReference type="ChEBI" id="CHEBI:18420"/>
        <label>2</label>
        <note>catalytic</note>
    </ligand>
</feature>
<dbReference type="SUPFAM" id="SSF55003">
    <property type="entry name" value="PAP/Archaeal CCA-adding enzyme, C-terminal domain"/>
    <property type="match status" value="1"/>
</dbReference>
<evidence type="ECO:0000313" key="18">
    <source>
        <dbReference type="EMBL" id="OAG29667.1"/>
    </source>
</evidence>
<dbReference type="InterPro" id="IPR014492">
    <property type="entry name" value="PolyA_polymerase"/>
</dbReference>
<comment type="cofactor">
    <cofactor evidence="1">
        <name>Mn(2+)</name>
        <dbReference type="ChEBI" id="CHEBI:29035"/>
    </cofactor>
</comment>
<dbReference type="Gene3D" id="3.30.460.10">
    <property type="entry name" value="Beta Polymerase, domain 2"/>
    <property type="match status" value="1"/>
</dbReference>
<feature type="compositionally biased region" description="Low complexity" evidence="14">
    <location>
        <begin position="499"/>
        <end position="516"/>
    </location>
</feature>
<dbReference type="Gene3D" id="3.30.70.590">
    <property type="entry name" value="Poly(A) polymerase predicted RNA binding domain"/>
    <property type="match status" value="1"/>
</dbReference>
<dbReference type="Pfam" id="PF04926">
    <property type="entry name" value="PAP_RNA-bind"/>
    <property type="match status" value="1"/>
</dbReference>
<dbReference type="Proteomes" id="UP000185944">
    <property type="component" value="Unassembled WGS sequence"/>
</dbReference>
<dbReference type="GO" id="GO:0005524">
    <property type="term" value="F:ATP binding"/>
    <property type="evidence" value="ECO:0007669"/>
    <property type="project" value="UniProtKB-UniRule"/>
</dbReference>
<dbReference type="VEuPathDB" id="MicrosporidiaDB:NEDG_00800"/>
<feature type="domain" description="Poly(A) polymerase central" evidence="16">
    <location>
        <begin position="186"/>
        <end position="324"/>
    </location>
</feature>
<comment type="similarity">
    <text evidence="3 11">Belongs to the poly(A) polymerase family.</text>
</comment>
<dbReference type="Pfam" id="PF20750">
    <property type="entry name" value="PAP_NTPase"/>
    <property type="match status" value="1"/>
</dbReference>
<dbReference type="SUPFAM" id="SSF81301">
    <property type="entry name" value="Nucleotidyltransferase"/>
    <property type="match status" value="1"/>
</dbReference>
<sequence length="532" mass="60292">MESETERERKMEEYLRSKGFFEEEKEATERERVLGILNNLANKFISRVAHQHRIPINSNSLSKIFTYGSYRLGVHSSGADIDTLCVVPNFITRNDFFTIFYDDLAQEKSITGLSKVTNTFVPLIKFKIHSIPIDLVFARLDIPSIPSNIDLLDNKFLKHMDEKCILSLNGNRVTDEILNVVPSTKTFHRALRFIKYWAQSRHLYGHAYGYMGGVAYALCIARICQMFPGIDAFETVGRFFSAFAKWQWPQPVVIKEVPDCNFNLKVWNPKTNLAHRNDKMPVITPVYPSICSTHNVSVSTLTVMKRDFTRCASICEQVAAKTVEIDEGLDALCAPTDFFTRHKNYFAVAVAADNSAEFAKFMGFAETKVRILASKLENIENIAFAYVFPKTYTTTSTPATNYLLRTMECSGESYAFGVIFIGIEFSSNKLPINASRKMNLSRPVSEFKTLLEAYEHDEECAISYEVFPLKQKLLTDILALFNEDLPTTTTTPTTPTPTTPTTTTTPTSTTTTTTTPTPTPKKRKIREEIRKK</sequence>
<feature type="binding site" evidence="13">
    <location>
        <position position="82"/>
    </location>
    <ligand>
        <name>Mg(2+)</name>
        <dbReference type="ChEBI" id="CHEBI:18420"/>
        <label>2</label>
        <note>catalytic</note>
    </ligand>
</feature>
<dbReference type="GO" id="GO:0046872">
    <property type="term" value="F:metal ion binding"/>
    <property type="evidence" value="ECO:0007669"/>
    <property type="project" value="UniProtKB-KW"/>
</dbReference>
<dbReference type="GeneID" id="93647150"/>
<feature type="binding site" evidence="13">
    <location>
        <position position="134"/>
    </location>
    <ligand>
        <name>Mg(2+)</name>
        <dbReference type="ChEBI" id="CHEBI:18420"/>
        <label>2</label>
        <note>catalytic</note>
    </ligand>
</feature>
<feature type="region of interest" description="Disordered" evidence="14">
    <location>
        <begin position="485"/>
        <end position="532"/>
    </location>
</feature>
<evidence type="ECO:0000256" key="13">
    <source>
        <dbReference type="PIRSR" id="PIRSR018425-2"/>
    </source>
</evidence>
<dbReference type="GO" id="GO:0031123">
    <property type="term" value="P:RNA 3'-end processing"/>
    <property type="evidence" value="ECO:0007669"/>
    <property type="project" value="InterPro"/>
</dbReference>
<feature type="binding site" evidence="12">
    <location>
        <position position="195"/>
    </location>
    <ligand>
        <name>ATP</name>
        <dbReference type="ChEBI" id="CHEBI:30616"/>
    </ligand>
</feature>
<feature type="binding site" evidence="12">
    <location>
        <begin position="213"/>
        <end position="214"/>
    </location>
    <ligand>
        <name>ATP</name>
        <dbReference type="ChEBI" id="CHEBI:30616"/>
    </ligand>
</feature>
<dbReference type="GO" id="GO:0005634">
    <property type="term" value="C:nucleus"/>
    <property type="evidence" value="ECO:0007669"/>
    <property type="project" value="UniProtKB-SubCell"/>
</dbReference>
<dbReference type="InterPro" id="IPR007012">
    <property type="entry name" value="PolA_pol_cen_dom"/>
</dbReference>
<keyword evidence="19" id="KW-1185">Reference proteome</keyword>
<dbReference type="PIRSF" id="PIRSF018425">
    <property type="entry name" value="PolyA_polymerase"/>
    <property type="match status" value="1"/>
</dbReference>
<dbReference type="CDD" id="cd05402">
    <property type="entry name" value="NT_PAP_TUTase"/>
    <property type="match status" value="1"/>
</dbReference>
<dbReference type="InterPro" id="IPR048840">
    <property type="entry name" value="PolA_pol_NTPase"/>
</dbReference>
<dbReference type="PANTHER" id="PTHR10682:SF10">
    <property type="entry name" value="POLYNUCLEOTIDE ADENYLYLTRANSFERASE"/>
    <property type="match status" value="1"/>
</dbReference>
<evidence type="ECO:0000256" key="5">
    <source>
        <dbReference type="ARBA" id="ARBA00022679"/>
    </source>
</evidence>
<dbReference type="GO" id="GO:0006397">
    <property type="term" value="P:mRNA processing"/>
    <property type="evidence" value="ECO:0007669"/>
    <property type="project" value="UniProtKB-KW"/>
</dbReference>
<keyword evidence="6 13" id="KW-0479">Metal-binding</keyword>
<dbReference type="EC" id="2.7.7.19" evidence="11"/>
<gene>
    <name evidence="18" type="ORF">NEDG_00800</name>
</gene>
<feature type="domain" description="Poly(A) polymerase nucleotidyltransferase" evidence="17">
    <location>
        <begin position="2"/>
        <end position="181"/>
    </location>
</feature>
<dbReference type="PANTHER" id="PTHR10682">
    <property type="entry name" value="POLY A POLYMERASE"/>
    <property type="match status" value="1"/>
</dbReference>
<dbReference type="GO" id="GO:0003723">
    <property type="term" value="F:RNA binding"/>
    <property type="evidence" value="ECO:0007669"/>
    <property type="project" value="UniProtKB-UniRule"/>
</dbReference>
<evidence type="ECO:0000256" key="9">
    <source>
        <dbReference type="ARBA" id="ARBA00022842"/>
    </source>
</evidence>
<dbReference type="SUPFAM" id="SSF81631">
    <property type="entry name" value="PAP/OAS1 substrate-binding domain"/>
    <property type="match status" value="1"/>
</dbReference>
<dbReference type="InterPro" id="IPR043519">
    <property type="entry name" value="NT_sf"/>
</dbReference>
<dbReference type="Pfam" id="PF04928">
    <property type="entry name" value="PAP_central"/>
    <property type="match status" value="1"/>
</dbReference>
<evidence type="ECO:0000259" key="17">
    <source>
        <dbReference type="Pfam" id="PF20750"/>
    </source>
</evidence>
<feature type="binding site" evidence="13">
    <location>
        <position position="82"/>
    </location>
    <ligand>
        <name>Mg(2+)</name>
        <dbReference type="ChEBI" id="CHEBI:18420"/>
        <label>1</label>
        <note>catalytic</note>
    </ligand>
</feature>
<evidence type="ECO:0000256" key="8">
    <source>
        <dbReference type="ARBA" id="ARBA00022840"/>
    </source>
</evidence>
<dbReference type="InterPro" id="IPR007010">
    <property type="entry name" value="PolA_pol_RNA-bd_dom"/>
</dbReference>
<evidence type="ECO:0000313" key="19">
    <source>
        <dbReference type="Proteomes" id="UP000185944"/>
    </source>
</evidence>
<evidence type="ECO:0000256" key="6">
    <source>
        <dbReference type="ARBA" id="ARBA00022723"/>
    </source>
</evidence>
<dbReference type="EMBL" id="LTDL01000040">
    <property type="protein sequence ID" value="OAG29667.1"/>
    <property type="molecule type" value="Genomic_DNA"/>
</dbReference>
<keyword evidence="10 11" id="KW-0539">Nucleus</keyword>
<feature type="binding site" evidence="12">
    <location>
        <begin position="80"/>
        <end position="82"/>
    </location>
    <ligand>
        <name>ATP</name>
        <dbReference type="ChEBI" id="CHEBI:30616"/>
    </ligand>
</feature>
<comment type="catalytic activity">
    <reaction evidence="11">
        <text>RNA(n) + ATP = RNA(n)-3'-adenine ribonucleotide + diphosphate</text>
        <dbReference type="Rhea" id="RHEA:11332"/>
        <dbReference type="Rhea" id="RHEA-COMP:14527"/>
        <dbReference type="Rhea" id="RHEA-COMP:17347"/>
        <dbReference type="ChEBI" id="CHEBI:30616"/>
        <dbReference type="ChEBI" id="CHEBI:33019"/>
        <dbReference type="ChEBI" id="CHEBI:140395"/>
        <dbReference type="ChEBI" id="CHEBI:173115"/>
        <dbReference type="EC" id="2.7.7.19"/>
    </reaction>
</comment>
<name>A0A177ECK2_9MICR</name>
<reference evidence="18 19" key="1">
    <citation type="submission" date="2016-02" db="EMBL/GenBank/DDBJ databases">
        <title>Discovery of a natural microsporidian pathogen with a broad tissue tropism in Caenorhabditis elegans.</title>
        <authorList>
            <person name="Luallen R.J."/>
            <person name="Reinke A.W."/>
            <person name="Tong L."/>
            <person name="Botts M.R."/>
            <person name="Felix M.-A."/>
            <person name="Troemel E.R."/>
        </authorList>
    </citation>
    <scope>NUCLEOTIDE SEQUENCE [LARGE SCALE GENOMIC DNA]</scope>
    <source>
        <strain evidence="18 19">JUm2807</strain>
    </source>
</reference>